<evidence type="ECO:0000313" key="4">
    <source>
        <dbReference type="Proteomes" id="UP001205601"/>
    </source>
</evidence>
<dbReference type="Gene3D" id="3.40.50.1820">
    <property type="entry name" value="alpha/beta hydrolase"/>
    <property type="match status" value="1"/>
</dbReference>
<dbReference type="SUPFAM" id="SSF53474">
    <property type="entry name" value="alpha/beta-Hydrolases"/>
    <property type="match status" value="1"/>
</dbReference>
<dbReference type="Pfam" id="PF02129">
    <property type="entry name" value="Peptidase_S15"/>
    <property type="match status" value="1"/>
</dbReference>
<proteinExistence type="predicted"/>
<dbReference type="EMBL" id="JAOCQF010000003">
    <property type="protein sequence ID" value="MCT8331083.1"/>
    <property type="molecule type" value="Genomic_DNA"/>
</dbReference>
<evidence type="ECO:0000259" key="2">
    <source>
        <dbReference type="Pfam" id="PF02129"/>
    </source>
</evidence>
<dbReference type="Proteomes" id="UP001205601">
    <property type="component" value="Unassembled WGS sequence"/>
</dbReference>
<organism evidence="3 4">
    <name type="scientific">Albidovulum sediminis</name>
    <dbReference type="NCBI Taxonomy" id="3066345"/>
    <lineage>
        <taxon>Bacteria</taxon>
        <taxon>Pseudomonadati</taxon>
        <taxon>Pseudomonadota</taxon>
        <taxon>Alphaproteobacteria</taxon>
        <taxon>Rhodobacterales</taxon>
        <taxon>Paracoccaceae</taxon>
        <taxon>Albidovulum</taxon>
    </lineage>
</organism>
<protein>
    <recommendedName>
        <fullName evidence="2">Xaa-Pro dipeptidyl-peptidase-like domain-containing protein</fullName>
    </recommendedName>
</protein>
<dbReference type="InterPro" id="IPR050955">
    <property type="entry name" value="Plant_Biomass_Hydrol_Est"/>
</dbReference>
<feature type="domain" description="Xaa-Pro dipeptidyl-peptidase-like" evidence="2">
    <location>
        <begin position="78"/>
        <end position="164"/>
    </location>
</feature>
<dbReference type="InterPro" id="IPR029058">
    <property type="entry name" value="AB_hydrolase_fold"/>
</dbReference>
<sequence length="295" mass="31326">MLRALIILALLALPGALKAGLVEGSLTQDGAQRSYRLFVPETLNRFDGPRSLVLVLHGGGGSGREVRLSTRRRFDELAARHGFLVVYPDAIGRVWDTGVGKISANLSPRRDDAEFLARVIDEVARTYPVDRARVFATGVSRGGMESYALACGRPGLVRAIAPVAMPLPEASLGACRKGPAIGFLMIHGTADPIVPYGGGPITLGRRARDTVLSAEETYRIFQRRNGCGSSAEGAPSGSVRRFEGRGCSAPTAFLSVGGGGHGWPGGRKIIPGGRSGPTNRDISSPDEIWAFFSRF</sequence>
<keyword evidence="4" id="KW-1185">Reference proteome</keyword>
<evidence type="ECO:0000256" key="1">
    <source>
        <dbReference type="ARBA" id="ARBA00022729"/>
    </source>
</evidence>
<gene>
    <name evidence="3" type="ORF">N5I32_16310</name>
</gene>
<reference evidence="4" key="1">
    <citation type="submission" date="2023-07" db="EMBL/GenBank/DDBJ databases">
        <title>Defluviimonas sediminis sp. nov., isolated from mangrove sediment.</title>
        <authorList>
            <person name="Liu L."/>
            <person name="Li J."/>
            <person name="Huang Y."/>
            <person name="Pan J."/>
            <person name="Li M."/>
        </authorList>
    </citation>
    <scope>NUCLEOTIDE SEQUENCE [LARGE SCALE GENOMIC DNA]</scope>
    <source>
        <strain evidence="4">FT324</strain>
    </source>
</reference>
<name>A0ABT2NQ72_9RHOB</name>
<accession>A0ABT2NQ72</accession>
<comment type="caution">
    <text evidence="3">The sequence shown here is derived from an EMBL/GenBank/DDBJ whole genome shotgun (WGS) entry which is preliminary data.</text>
</comment>
<dbReference type="InterPro" id="IPR000383">
    <property type="entry name" value="Xaa-Pro-like_dom"/>
</dbReference>
<dbReference type="PANTHER" id="PTHR43037:SF1">
    <property type="entry name" value="BLL1128 PROTEIN"/>
    <property type="match status" value="1"/>
</dbReference>
<dbReference type="RefSeq" id="WP_261496970.1">
    <property type="nucleotide sequence ID" value="NZ_JAOCQF010000003.1"/>
</dbReference>
<evidence type="ECO:0000313" key="3">
    <source>
        <dbReference type="EMBL" id="MCT8331083.1"/>
    </source>
</evidence>
<keyword evidence="1" id="KW-0732">Signal</keyword>
<dbReference type="PANTHER" id="PTHR43037">
    <property type="entry name" value="UNNAMED PRODUCT-RELATED"/>
    <property type="match status" value="1"/>
</dbReference>